<reference evidence="15" key="3">
    <citation type="submission" date="2025-09" db="UniProtKB">
        <authorList>
            <consortium name="Ensembl"/>
        </authorList>
    </citation>
    <scope>IDENTIFICATION</scope>
</reference>
<dbReference type="GeneTree" id="ENSGT00940000159801"/>
<reference evidence="16" key="1">
    <citation type="submission" date="2011-12" db="EMBL/GenBank/DDBJ databases">
        <title>The Draft Genome of Lepisosteus oculatus.</title>
        <authorList>
            <consortium name="The Broad Institute Genome Assembly &amp; Analysis Group"/>
            <consortium name="Computational R&amp;D Group"/>
            <consortium name="and Sequencing Platform"/>
            <person name="Di Palma F."/>
            <person name="Alfoldi J."/>
            <person name="Johnson J."/>
            <person name="Berlin A."/>
            <person name="Gnerre S."/>
            <person name="Jaffe D."/>
            <person name="MacCallum I."/>
            <person name="Young S."/>
            <person name="Walker B.J."/>
            <person name="Lander E.S."/>
            <person name="Lindblad-Toh K."/>
        </authorList>
    </citation>
    <scope>NUCLEOTIDE SEQUENCE [LARGE SCALE GENOMIC DNA]</scope>
</reference>
<dbReference type="SUPFAM" id="SSF48403">
    <property type="entry name" value="Ankyrin repeat"/>
    <property type="match status" value="1"/>
</dbReference>
<organism evidence="15 16">
    <name type="scientific">Lepisosteus oculatus</name>
    <name type="common">Spotted gar</name>
    <dbReference type="NCBI Taxonomy" id="7918"/>
    <lineage>
        <taxon>Eukaryota</taxon>
        <taxon>Metazoa</taxon>
        <taxon>Chordata</taxon>
        <taxon>Craniata</taxon>
        <taxon>Vertebrata</taxon>
        <taxon>Euteleostomi</taxon>
        <taxon>Actinopterygii</taxon>
        <taxon>Neopterygii</taxon>
        <taxon>Holostei</taxon>
        <taxon>Semionotiformes</taxon>
        <taxon>Lepisosteidae</taxon>
        <taxon>Lepisosteus</taxon>
    </lineage>
</organism>
<feature type="repeat" description="ANK" evidence="14">
    <location>
        <begin position="72"/>
        <end position="104"/>
    </location>
</feature>
<dbReference type="HOGENOM" id="CLU_000134_37_1_1"/>
<comment type="subcellular location">
    <subcellularLocation>
        <location evidence="2">Cytoplasm</location>
    </subcellularLocation>
    <subcellularLocation>
        <location evidence="1">Nucleus</location>
    </subcellularLocation>
</comment>
<keyword evidence="5" id="KW-0007">Acetylation</keyword>
<evidence type="ECO:0000256" key="14">
    <source>
        <dbReference type="PROSITE-ProRule" id="PRU00023"/>
    </source>
</evidence>
<dbReference type="GO" id="GO:0005634">
    <property type="term" value="C:nucleus"/>
    <property type="evidence" value="ECO:0000318"/>
    <property type="project" value="GO_Central"/>
</dbReference>
<keyword evidence="16" id="KW-1185">Reference proteome</keyword>
<evidence type="ECO:0000256" key="11">
    <source>
        <dbReference type="ARBA" id="ARBA00065666"/>
    </source>
</evidence>
<comment type="similarity">
    <text evidence="9">Belongs to the CDKN2 cyclin-dependent kinase inhibitor family.</text>
</comment>
<evidence type="ECO:0000256" key="2">
    <source>
        <dbReference type="ARBA" id="ARBA00004496"/>
    </source>
</evidence>
<dbReference type="SMART" id="SM00248">
    <property type="entry name" value="ANK"/>
    <property type="match status" value="3"/>
</dbReference>
<evidence type="ECO:0000256" key="3">
    <source>
        <dbReference type="ARBA" id="ARBA00022490"/>
    </source>
</evidence>
<evidence type="ECO:0000313" key="15">
    <source>
        <dbReference type="Ensembl" id="ENSLOCP00000009432.1"/>
    </source>
</evidence>
<proteinExistence type="inferred from homology"/>
<evidence type="ECO:0000256" key="4">
    <source>
        <dbReference type="ARBA" id="ARBA00022737"/>
    </source>
</evidence>
<evidence type="ECO:0000256" key="9">
    <source>
        <dbReference type="ARBA" id="ARBA00038438"/>
    </source>
</evidence>
<evidence type="ECO:0000313" key="16">
    <source>
        <dbReference type="Proteomes" id="UP000018468"/>
    </source>
</evidence>
<sequence>MVLGDPDAGKMLSAAAARGDLLGVRRMLQKGVHPDTPNEFGRTALQVMMMGSSAVARELLERGAEPNVRDRLGITPAHDAARTGFLDTLRVLVQFGAAVNVPDRSGELPLHVAIREGHADVAGFLAPLSNLWHHETCGETALGSARHRCRPDVVQLSERRLASSLTFRSDLVAS</sequence>
<evidence type="ECO:0000256" key="8">
    <source>
        <dbReference type="ARBA" id="ARBA00023306"/>
    </source>
</evidence>
<keyword evidence="3" id="KW-0963">Cytoplasm</keyword>
<keyword evidence="4" id="KW-0677">Repeat</keyword>
<evidence type="ECO:0000256" key="13">
    <source>
        <dbReference type="ARBA" id="ARBA00082064"/>
    </source>
</evidence>
<dbReference type="STRING" id="7918.ENSLOCP00000009432"/>
<keyword evidence="8" id="KW-0131">Cell cycle</keyword>
<evidence type="ECO:0000256" key="6">
    <source>
        <dbReference type="ARBA" id="ARBA00023043"/>
    </source>
</evidence>
<dbReference type="GO" id="GO:0005737">
    <property type="term" value="C:cytoplasm"/>
    <property type="evidence" value="ECO:0007669"/>
    <property type="project" value="UniProtKB-SubCell"/>
</dbReference>
<dbReference type="PROSITE" id="PS50297">
    <property type="entry name" value="ANK_REP_REGION"/>
    <property type="match status" value="1"/>
</dbReference>
<dbReference type="PROSITE" id="PS50088">
    <property type="entry name" value="ANK_REPEAT"/>
    <property type="match status" value="1"/>
</dbReference>
<dbReference type="GO" id="GO:1902807">
    <property type="term" value="P:negative regulation of cell cycle G1/S phase transition"/>
    <property type="evidence" value="ECO:0007669"/>
    <property type="project" value="UniProtKB-ARBA"/>
</dbReference>
<evidence type="ECO:0000256" key="5">
    <source>
        <dbReference type="ARBA" id="ARBA00022990"/>
    </source>
</evidence>
<dbReference type="Gene3D" id="1.25.40.20">
    <property type="entry name" value="Ankyrin repeat-containing domain"/>
    <property type="match status" value="1"/>
</dbReference>
<dbReference type="GO" id="GO:0006357">
    <property type="term" value="P:regulation of transcription by RNA polymerase II"/>
    <property type="evidence" value="ECO:0000318"/>
    <property type="project" value="GO_Central"/>
</dbReference>
<name>W5MM23_LEPOC</name>
<dbReference type="InterPro" id="IPR050776">
    <property type="entry name" value="Ank_Repeat/CDKN_Inhibitor"/>
</dbReference>
<dbReference type="PANTHER" id="PTHR24201:SF7">
    <property type="entry name" value="CYCLIN-DEPENDENT KINASE 4 INHIBITOR D"/>
    <property type="match status" value="1"/>
</dbReference>
<dbReference type="OMA" id="TEAVQWM"/>
<dbReference type="Pfam" id="PF12796">
    <property type="entry name" value="Ank_2"/>
    <property type="match status" value="1"/>
</dbReference>
<comment type="subunit">
    <text evidence="11">Interacts with CDK6.</text>
</comment>
<dbReference type="InParanoid" id="W5MM23"/>
<keyword evidence="7" id="KW-0539">Nucleus</keyword>
<comment type="function">
    <text evidence="10">Interacts strongly with CDK4 and CDK6 and inhibits them.</text>
</comment>
<protein>
    <recommendedName>
        <fullName evidence="12">Cyclin-dependent kinase 4 inhibitor D</fullName>
    </recommendedName>
    <alternativeName>
        <fullName evidence="13">p19-INK4d</fullName>
    </alternativeName>
</protein>
<dbReference type="InterPro" id="IPR036770">
    <property type="entry name" value="Ankyrin_rpt-contain_sf"/>
</dbReference>
<evidence type="ECO:0000256" key="12">
    <source>
        <dbReference type="ARBA" id="ARBA00070050"/>
    </source>
</evidence>
<accession>W5MM23</accession>
<dbReference type="PANTHER" id="PTHR24201">
    <property type="entry name" value="ANK_REP_REGION DOMAIN-CONTAINING PROTEIN"/>
    <property type="match status" value="1"/>
</dbReference>
<dbReference type="EMBL" id="AHAT01007646">
    <property type="status" value="NOT_ANNOTATED_CDS"/>
    <property type="molecule type" value="Genomic_DNA"/>
</dbReference>
<dbReference type="GO" id="GO:0061629">
    <property type="term" value="F:RNA polymerase II-specific DNA-binding transcription factor binding"/>
    <property type="evidence" value="ECO:0000318"/>
    <property type="project" value="GO_Central"/>
</dbReference>
<evidence type="ECO:0000256" key="10">
    <source>
        <dbReference type="ARBA" id="ARBA00056064"/>
    </source>
</evidence>
<reference evidence="15" key="2">
    <citation type="submission" date="2025-08" db="UniProtKB">
        <authorList>
            <consortium name="Ensembl"/>
        </authorList>
    </citation>
    <scope>IDENTIFICATION</scope>
</reference>
<dbReference type="Ensembl" id="ENSLOCT00000009443.1">
    <property type="protein sequence ID" value="ENSLOCP00000009432.1"/>
    <property type="gene ID" value="ENSLOCG00000007768.1"/>
</dbReference>
<dbReference type="eggNOG" id="KOG0504">
    <property type="taxonomic scope" value="Eukaryota"/>
</dbReference>
<evidence type="ECO:0000256" key="7">
    <source>
        <dbReference type="ARBA" id="ARBA00023242"/>
    </source>
</evidence>
<dbReference type="Bgee" id="ENSLOCG00000007768">
    <property type="expression patterns" value="Expressed in ovary and 12 other cell types or tissues"/>
</dbReference>
<dbReference type="FunFam" id="1.25.40.20:FF:000169">
    <property type="entry name" value="Cyclin-dependent kinase 4 inhibitor D"/>
    <property type="match status" value="1"/>
</dbReference>
<dbReference type="AlphaFoldDB" id="W5MM23"/>
<evidence type="ECO:0000256" key="1">
    <source>
        <dbReference type="ARBA" id="ARBA00004123"/>
    </source>
</evidence>
<dbReference type="Proteomes" id="UP000018468">
    <property type="component" value="Linkage group LG6"/>
</dbReference>
<dbReference type="InterPro" id="IPR002110">
    <property type="entry name" value="Ankyrin_rpt"/>
</dbReference>
<dbReference type="GO" id="GO:0019899">
    <property type="term" value="F:enzyme binding"/>
    <property type="evidence" value="ECO:0007669"/>
    <property type="project" value="UniProtKB-ARBA"/>
</dbReference>
<keyword evidence="6 14" id="KW-0040">ANK repeat</keyword>